<evidence type="ECO:0000313" key="3">
    <source>
        <dbReference type="Proteomes" id="UP000236754"/>
    </source>
</evidence>
<proteinExistence type="predicted"/>
<dbReference type="AlphaFoldDB" id="A0A1H6DVX8"/>
<protein>
    <submittedName>
        <fullName evidence="2">Uncharacterized protein</fullName>
    </submittedName>
</protein>
<gene>
    <name evidence="2" type="ORF">SAMN05216223_12095</name>
</gene>
<accession>A0A1H6DVX8</accession>
<dbReference type="RefSeq" id="WP_103889703.1">
    <property type="nucleotide sequence ID" value="NZ_FNVU01000020.1"/>
</dbReference>
<reference evidence="2 3" key="1">
    <citation type="submission" date="2016-10" db="EMBL/GenBank/DDBJ databases">
        <authorList>
            <person name="de Groot N.N."/>
        </authorList>
    </citation>
    <scope>NUCLEOTIDE SEQUENCE [LARGE SCALE GENOMIC DNA]</scope>
    <source>
        <strain evidence="2 3">CGMCC 4.2023</strain>
    </source>
</reference>
<dbReference type="EMBL" id="FNVU01000020">
    <property type="protein sequence ID" value="SEG89490.1"/>
    <property type="molecule type" value="Genomic_DNA"/>
</dbReference>
<dbReference type="Proteomes" id="UP000236754">
    <property type="component" value="Unassembled WGS sequence"/>
</dbReference>
<feature type="region of interest" description="Disordered" evidence="1">
    <location>
        <begin position="241"/>
        <end position="263"/>
    </location>
</feature>
<dbReference type="OrthoDB" id="4224442at2"/>
<feature type="compositionally biased region" description="Polar residues" evidence="1">
    <location>
        <begin position="249"/>
        <end position="261"/>
    </location>
</feature>
<keyword evidence="3" id="KW-1185">Reference proteome</keyword>
<evidence type="ECO:0000256" key="1">
    <source>
        <dbReference type="SAM" id="MobiDB-lite"/>
    </source>
</evidence>
<sequence length="311" mass="31356">MGSGATSAGDDLTAGRTNTSEERTIILATTAKSGYADDFVVYVGAKDGKVLRTIPEGVDGIHATGTEEFATGGMVGVIPAGNGLVGTGLNGVVGYVHAQPRDTAEEKRTQAGVFGSGGAAPGVFGRGGSGVVGYSETVARDMLWEADGHAGVRGRSDDIGVRGNGDAGGVQGTSERSFGVEGVGATGVLGRSTDGIGVYATSGSGPGFQATSDSENAAVLEAPKRAQLWLVPPEVDPPSGPEVTINPKGFNQTDGETTNPLRKNGRAGELAAIKDAQGRATLWFCVNDTTTPSRWAQVLLGPSFAGGADDS</sequence>
<name>A0A1H6DVX8_9ACTN</name>
<organism evidence="2 3">
    <name type="scientific">Actinacidiphila yanglinensis</name>
    <dbReference type="NCBI Taxonomy" id="310779"/>
    <lineage>
        <taxon>Bacteria</taxon>
        <taxon>Bacillati</taxon>
        <taxon>Actinomycetota</taxon>
        <taxon>Actinomycetes</taxon>
        <taxon>Kitasatosporales</taxon>
        <taxon>Streptomycetaceae</taxon>
        <taxon>Actinacidiphila</taxon>
    </lineage>
</organism>
<evidence type="ECO:0000313" key="2">
    <source>
        <dbReference type="EMBL" id="SEG89490.1"/>
    </source>
</evidence>